<dbReference type="EMBL" id="FQ790293">
    <property type="protein sequence ID" value="CCD48559.1"/>
    <property type="molecule type" value="Genomic_DNA"/>
</dbReference>
<dbReference type="HOGENOM" id="CLU_1844780_0_0_1"/>
<gene>
    <name evidence="1" type="ORF">BofuT4_P109430.1</name>
</gene>
<dbReference type="InParanoid" id="G2Y7F7"/>
<reference evidence="2" key="1">
    <citation type="journal article" date="2011" name="PLoS Genet.">
        <title>Genomic analysis of the necrotrophic fungal pathogens Sclerotinia sclerotiorum and Botrytis cinerea.</title>
        <authorList>
            <person name="Amselem J."/>
            <person name="Cuomo C.A."/>
            <person name="van Kan J.A."/>
            <person name="Viaud M."/>
            <person name="Benito E.P."/>
            <person name="Couloux A."/>
            <person name="Coutinho P.M."/>
            <person name="de Vries R.P."/>
            <person name="Dyer P.S."/>
            <person name="Fillinger S."/>
            <person name="Fournier E."/>
            <person name="Gout L."/>
            <person name="Hahn M."/>
            <person name="Kohn L."/>
            <person name="Lapalu N."/>
            <person name="Plummer K.M."/>
            <person name="Pradier J.M."/>
            <person name="Quevillon E."/>
            <person name="Sharon A."/>
            <person name="Simon A."/>
            <person name="ten Have A."/>
            <person name="Tudzynski B."/>
            <person name="Tudzynski P."/>
            <person name="Wincker P."/>
            <person name="Andrew M."/>
            <person name="Anthouard V."/>
            <person name="Beever R.E."/>
            <person name="Beffa R."/>
            <person name="Benoit I."/>
            <person name="Bouzid O."/>
            <person name="Brault B."/>
            <person name="Chen Z."/>
            <person name="Choquer M."/>
            <person name="Collemare J."/>
            <person name="Cotton P."/>
            <person name="Danchin E.G."/>
            <person name="Da Silva C."/>
            <person name="Gautier A."/>
            <person name="Giraud C."/>
            <person name="Giraud T."/>
            <person name="Gonzalez C."/>
            <person name="Grossetete S."/>
            <person name="Guldener U."/>
            <person name="Henrissat B."/>
            <person name="Howlett B.J."/>
            <person name="Kodira C."/>
            <person name="Kretschmer M."/>
            <person name="Lappartient A."/>
            <person name="Leroch M."/>
            <person name="Levis C."/>
            <person name="Mauceli E."/>
            <person name="Neuveglise C."/>
            <person name="Oeser B."/>
            <person name="Pearson M."/>
            <person name="Poulain J."/>
            <person name="Poussereau N."/>
            <person name="Quesneville H."/>
            <person name="Rascle C."/>
            <person name="Schumacher J."/>
            <person name="Segurens B."/>
            <person name="Sexton A."/>
            <person name="Silva E."/>
            <person name="Sirven C."/>
            <person name="Soanes D.M."/>
            <person name="Talbot N.J."/>
            <person name="Templeton M."/>
            <person name="Yandava C."/>
            <person name="Yarden O."/>
            <person name="Zeng Q."/>
            <person name="Rollins J.A."/>
            <person name="Lebrun M.H."/>
            <person name="Dickman M."/>
        </authorList>
    </citation>
    <scope>NUCLEOTIDE SEQUENCE [LARGE SCALE GENOMIC DNA]</scope>
    <source>
        <strain evidence="2">T4</strain>
    </source>
</reference>
<accession>G2Y7F7</accession>
<evidence type="ECO:0000313" key="1">
    <source>
        <dbReference type="EMBL" id="CCD48559.1"/>
    </source>
</evidence>
<dbReference type="Proteomes" id="UP000008177">
    <property type="component" value="Unplaced contigs"/>
</dbReference>
<protein>
    <submittedName>
        <fullName evidence="1">Uncharacterized protein</fullName>
    </submittedName>
</protein>
<name>G2Y7F7_BOTF4</name>
<organism evidence="1 2">
    <name type="scientific">Botryotinia fuckeliana (strain T4)</name>
    <name type="common">Noble rot fungus</name>
    <name type="synonym">Botrytis cinerea</name>
    <dbReference type="NCBI Taxonomy" id="999810"/>
    <lineage>
        <taxon>Eukaryota</taxon>
        <taxon>Fungi</taxon>
        <taxon>Dikarya</taxon>
        <taxon>Ascomycota</taxon>
        <taxon>Pezizomycotina</taxon>
        <taxon>Leotiomycetes</taxon>
        <taxon>Helotiales</taxon>
        <taxon>Sclerotiniaceae</taxon>
        <taxon>Botrytis</taxon>
    </lineage>
</organism>
<sequence length="139" mass="15642">MANGQHFRTFSRVFQTGHENAAQRNWVHCIHINQDGSIYYYTDTPLCLDHIKAEFCLPYKKELDTKVAFSSMLIGRLLAKFQSVDIDDAFPECPHYPTSFTGYTSSGISDSTSCLPLNFKAKLEVVGTAALFQISDVCF</sequence>
<evidence type="ECO:0000313" key="2">
    <source>
        <dbReference type="Proteomes" id="UP000008177"/>
    </source>
</evidence>
<dbReference type="AlphaFoldDB" id="G2Y7F7"/>
<proteinExistence type="predicted"/>